<reference evidence="1 2" key="1">
    <citation type="submission" date="2018-11" db="EMBL/GenBank/DDBJ databases">
        <title>Complete genome sequence of Paenibacillus baekrokdamisoli strain KCTC 33723.</title>
        <authorList>
            <person name="Kang S.W."/>
            <person name="Lee K.C."/>
            <person name="Kim K.K."/>
            <person name="Kim J.S."/>
            <person name="Kim D.S."/>
            <person name="Ko S.H."/>
            <person name="Yang S.H."/>
            <person name="Lee J.S."/>
        </authorList>
    </citation>
    <scope>NUCLEOTIDE SEQUENCE [LARGE SCALE GENOMIC DNA]</scope>
    <source>
        <strain evidence="1 2">KCTC 33723</strain>
    </source>
</reference>
<dbReference type="AlphaFoldDB" id="A0A3G9JDQ2"/>
<dbReference type="KEGG" id="pbk:Back11_24840"/>
<dbReference type="EMBL" id="AP019308">
    <property type="protein sequence ID" value="BBH21139.1"/>
    <property type="molecule type" value="Genomic_DNA"/>
</dbReference>
<sequence>MQLLENGPGESAFKPAANDTAVRERRKAALSAALLSDVDGTNEALGVRLSCDEERKLGGTA</sequence>
<proteinExistence type="predicted"/>
<gene>
    <name evidence="1" type="ORF">Back11_24840</name>
</gene>
<evidence type="ECO:0000313" key="1">
    <source>
        <dbReference type="EMBL" id="BBH21139.1"/>
    </source>
</evidence>
<dbReference type="RefSeq" id="WP_125657154.1">
    <property type="nucleotide sequence ID" value="NZ_AP019308.1"/>
</dbReference>
<keyword evidence="2" id="KW-1185">Reference proteome</keyword>
<organism evidence="1 2">
    <name type="scientific">Paenibacillus baekrokdamisoli</name>
    <dbReference type="NCBI Taxonomy" id="1712516"/>
    <lineage>
        <taxon>Bacteria</taxon>
        <taxon>Bacillati</taxon>
        <taxon>Bacillota</taxon>
        <taxon>Bacilli</taxon>
        <taxon>Bacillales</taxon>
        <taxon>Paenibacillaceae</taxon>
        <taxon>Paenibacillus</taxon>
    </lineage>
</organism>
<accession>A0A3G9JDQ2</accession>
<dbReference type="Proteomes" id="UP000275368">
    <property type="component" value="Chromosome"/>
</dbReference>
<name>A0A3G9JDQ2_9BACL</name>
<evidence type="ECO:0000313" key="2">
    <source>
        <dbReference type="Proteomes" id="UP000275368"/>
    </source>
</evidence>
<protein>
    <submittedName>
        <fullName evidence="1">Uncharacterized protein</fullName>
    </submittedName>
</protein>